<name>A0A2P6MP04_9EUKA</name>
<organism evidence="1 2">
    <name type="scientific">Planoprotostelium fungivorum</name>
    <dbReference type="NCBI Taxonomy" id="1890364"/>
    <lineage>
        <taxon>Eukaryota</taxon>
        <taxon>Amoebozoa</taxon>
        <taxon>Evosea</taxon>
        <taxon>Variosea</taxon>
        <taxon>Cavosteliida</taxon>
        <taxon>Cavosteliaceae</taxon>
        <taxon>Planoprotostelium</taxon>
    </lineage>
</organism>
<protein>
    <submittedName>
        <fullName evidence="1">Uncharacterized protein</fullName>
    </submittedName>
</protein>
<dbReference type="AlphaFoldDB" id="A0A2P6MP04"/>
<proteinExistence type="predicted"/>
<dbReference type="Proteomes" id="UP000241769">
    <property type="component" value="Unassembled WGS sequence"/>
</dbReference>
<evidence type="ECO:0000313" key="1">
    <source>
        <dbReference type="EMBL" id="PRP73440.1"/>
    </source>
</evidence>
<gene>
    <name evidence="1" type="ORF">PROFUN_16593</name>
</gene>
<keyword evidence="2" id="KW-1185">Reference proteome</keyword>
<accession>A0A2P6MP04</accession>
<evidence type="ECO:0000313" key="2">
    <source>
        <dbReference type="Proteomes" id="UP000241769"/>
    </source>
</evidence>
<sequence length="153" mass="17671">MESSTPVWAHRGVWCGLSHGDTCGLSHRGHNNGLWSQKTQLGTGPPTLPRKTARDRAFVRVYLRYTQRWHLKTTVDPHGDVRSFLFNISERTRTSHRFRVVAFTATTSLFYRPQNPRKKHENKPEQLTEWSPGLFMLMVPTRLAFITSCPPQL</sequence>
<dbReference type="EMBL" id="MDYQ01000606">
    <property type="protein sequence ID" value="PRP73440.1"/>
    <property type="molecule type" value="Genomic_DNA"/>
</dbReference>
<reference evidence="1 2" key="1">
    <citation type="journal article" date="2018" name="Genome Biol. Evol.">
        <title>Multiple Roots of Fruiting Body Formation in Amoebozoa.</title>
        <authorList>
            <person name="Hillmann F."/>
            <person name="Forbes G."/>
            <person name="Novohradska S."/>
            <person name="Ferling I."/>
            <person name="Riege K."/>
            <person name="Groth M."/>
            <person name="Westermann M."/>
            <person name="Marz M."/>
            <person name="Spaller T."/>
            <person name="Winckler T."/>
            <person name="Schaap P."/>
            <person name="Glockner G."/>
        </authorList>
    </citation>
    <scope>NUCLEOTIDE SEQUENCE [LARGE SCALE GENOMIC DNA]</scope>
    <source>
        <strain evidence="1 2">Jena</strain>
    </source>
</reference>
<comment type="caution">
    <text evidence="1">The sequence shown here is derived from an EMBL/GenBank/DDBJ whole genome shotgun (WGS) entry which is preliminary data.</text>
</comment>
<dbReference type="InParanoid" id="A0A2P6MP04"/>